<evidence type="ECO:0008006" key="4">
    <source>
        <dbReference type="Google" id="ProtNLM"/>
    </source>
</evidence>
<evidence type="ECO:0000313" key="3">
    <source>
        <dbReference type="Proteomes" id="UP001293593"/>
    </source>
</evidence>
<dbReference type="SUPFAM" id="SSF52047">
    <property type="entry name" value="RNI-like"/>
    <property type="match status" value="1"/>
</dbReference>
<dbReference type="InterPro" id="IPR036047">
    <property type="entry name" value="F-box-like_dom_sf"/>
</dbReference>
<dbReference type="AlphaFoldDB" id="A0AAE1JG81"/>
<evidence type="ECO:0000313" key="2">
    <source>
        <dbReference type="EMBL" id="KAK4268426.1"/>
    </source>
</evidence>
<evidence type="ECO:0000256" key="1">
    <source>
        <dbReference type="SAM" id="MobiDB-lite"/>
    </source>
</evidence>
<dbReference type="Proteomes" id="UP001293593">
    <property type="component" value="Unassembled WGS sequence"/>
</dbReference>
<sequence>MMEMNAMEETKKPRVDDHEGSNTKLQHLPQPIIHHIMHLLLCKDATKLSALSKDFYSHWISFPVLDFNYDFFQPKDNSDETFFTYIQRIIELRGPHIKDTLQKLNFTYHGEIKPTNPHLYRTAFDALLDFVMESNCKEITFDLRITVPYRFILQGKSIINQIVSYDKFVPLFSSMFLTVLKLTGLRFSPIVDAFITCPMLQELLINSCEGFHTIVVSCPSIKKVEVKFCLGLGAFQVEGEKLESFIFEGIRIYNTGLQPCDVHLPVCDSLRYLHLSKVKVLTDYLNEVATEFLYLGRCDLSVNLQIYNPHIRVLEMECNNKVENLVLNTPNLESFKFTAFERQACTLNILACLALRILKLRDVITITDEWVKNVLLRLVCLEDVELLNCIMLQQIILKTEILKKFSLYGCLDLRELVLETPNLVEFNYIGSLGIYVQILSGKCSGNIRLSRNTSDHLLWFENMTEFLRSFDHFKNITFTCSTTEDMIFPREFVWLNKIPPLYDVKHIRFQAENIPSNEVVTRLVECLLWFVPKPLTLTLSSNSSGKTGTLKFGYVRRRVEERGSEQCCSSLPIKCWKHFVLKVQYEGFDDEEPMTQCLEKFFAPYMRY</sequence>
<protein>
    <recommendedName>
        <fullName evidence="4">F-box protein</fullName>
    </recommendedName>
</protein>
<gene>
    <name evidence="2" type="ORF">QN277_025086</name>
</gene>
<keyword evidence="3" id="KW-1185">Reference proteome</keyword>
<feature type="region of interest" description="Disordered" evidence="1">
    <location>
        <begin position="1"/>
        <end position="24"/>
    </location>
</feature>
<comment type="caution">
    <text evidence="2">The sequence shown here is derived from an EMBL/GenBank/DDBJ whole genome shotgun (WGS) entry which is preliminary data.</text>
</comment>
<dbReference type="SUPFAM" id="SSF81383">
    <property type="entry name" value="F-box domain"/>
    <property type="match status" value="1"/>
</dbReference>
<dbReference type="InterPro" id="IPR032675">
    <property type="entry name" value="LRR_dom_sf"/>
</dbReference>
<proteinExistence type="predicted"/>
<dbReference type="PANTHER" id="PTHR34145">
    <property type="entry name" value="OS02G0105600 PROTEIN"/>
    <property type="match status" value="1"/>
</dbReference>
<name>A0AAE1JG81_9FABA</name>
<feature type="compositionally biased region" description="Basic and acidic residues" evidence="1">
    <location>
        <begin position="8"/>
        <end position="21"/>
    </location>
</feature>
<dbReference type="PANTHER" id="PTHR34145:SF28">
    <property type="entry name" value="F-BOX DOMAIN-CONTAINING PROTEIN"/>
    <property type="match status" value="1"/>
</dbReference>
<dbReference type="EMBL" id="JAWXYG010000007">
    <property type="protein sequence ID" value="KAK4268426.1"/>
    <property type="molecule type" value="Genomic_DNA"/>
</dbReference>
<reference evidence="2" key="1">
    <citation type="submission" date="2023-10" db="EMBL/GenBank/DDBJ databases">
        <title>Chromosome-level genome of the transformable northern wattle, Acacia crassicarpa.</title>
        <authorList>
            <person name="Massaro I."/>
            <person name="Sinha N.R."/>
            <person name="Poethig S."/>
            <person name="Leichty A.R."/>
        </authorList>
    </citation>
    <scope>NUCLEOTIDE SEQUENCE</scope>
    <source>
        <strain evidence="2">Acra3RX</strain>
        <tissue evidence="2">Leaf</tissue>
    </source>
</reference>
<organism evidence="2 3">
    <name type="scientific">Acacia crassicarpa</name>
    <name type="common">northern wattle</name>
    <dbReference type="NCBI Taxonomy" id="499986"/>
    <lineage>
        <taxon>Eukaryota</taxon>
        <taxon>Viridiplantae</taxon>
        <taxon>Streptophyta</taxon>
        <taxon>Embryophyta</taxon>
        <taxon>Tracheophyta</taxon>
        <taxon>Spermatophyta</taxon>
        <taxon>Magnoliopsida</taxon>
        <taxon>eudicotyledons</taxon>
        <taxon>Gunneridae</taxon>
        <taxon>Pentapetalae</taxon>
        <taxon>rosids</taxon>
        <taxon>fabids</taxon>
        <taxon>Fabales</taxon>
        <taxon>Fabaceae</taxon>
        <taxon>Caesalpinioideae</taxon>
        <taxon>mimosoid clade</taxon>
        <taxon>Acacieae</taxon>
        <taxon>Acacia</taxon>
    </lineage>
</organism>
<dbReference type="Gene3D" id="3.80.10.10">
    <property type="entry name" value="Ribonuclease Inhibitor"/>
    <property type="match status" value="1"/>
</dbReference>
<dbReference type="InterPro" id="IPR053772">
    <property type="entry name" value="At1g61320/At1g61330-like"/>
</dbReference>
<accession>A0AAE1JG81</accession>